<evidence type="ECO:0000256" key="8">
    <source>
        <dbReference type="SAM" id="Phobius"/>
    </source>
</evidence>
<dbReference type="Proteomes" id="UP000320179">
    <property type="component" value="Chromosome"/>
</dbReference>
<evidence type="ECO:0000313" key="9">
    <source>
        <dbReference type="EMBL" id="QDE66422.1"/>
    </source>
</evidence>
<dbReference type="Gene3D" id="3.30.70.1440">
    <property type="entry name" value="Multidrug efflux transporter AcrB pore domain"/>
    <property type="match status" value="1"/>
</dbReference>
<feature type="transmembrane region" description="Helical" evidence="8">
    <location>
        <begin position="871"/>
        <end position="891"/>
    </location>
</feature>
<evidence type="ECO:0000256" key="6">
    <source>
        <dbReference type="ARBA" id="ARBA00022989"/>
    </source>
</evidence>
<accession>A0AAE6FWB9</accession>
<dbReference type="GO" id="GO:0005886">
    <property type="term" value="C:plasma membrane"/>
    <property type="evidence" value="ECO:0007669"/>
    <property type="project" value="UniProtKB-SubCell"/>
</dbReference>
<feature type="transmembrane region" description="Helical" evidence="8">
    <location>
        <begin position="374"/>
        <end position="394"/>
    </location>
</feature>
<feature type="transmembrane region" description="Helical" evidence="8">
    <location>
        <begin position="924"/>
        <end position="946"/>
    </location>
</feature>
<evidence type="ECO:0000256" key="1">
    <source>
        <dbReference type="ARBA" id="ARBA00004651"/>
    </source>
</evidence>
<organism evidence="9 10">
    <name type="scientific">Myxococcus xanthus</name>
    <dbReference type="NCBI Taxonomy" id="34"/>
    <lineage>
        <taxon>Bacteria</taxon>
        <taxon>Pseudomonadati</taxon>
        <taxon>Myxococcota</taxon>
        <taxon>Myxococcia</taxon>
        <taxon>Myxococcales</taxon>
        <taxon>Cystobacterineae</taxon>
        <taxon>Myxococcaceae</taxon>
        <taxon>Myxococcus</taxon>
    </lineage>
</organism>
<feature type="transmembrane region" description="Helical" evidence="8">
    <location>
        <begin position="347"/>
        <end position="367"/>
    </location>
</feature>
<dbReference type="Gene3D" id="3.30.70.1430">
    <property type="entry name" value="Multidrug efflux transporter AcrB pore domain"/>
    <property type="match status" value="2"/>
</dbReference>
<feature type="transmembrane region" description="Helical" evidence="8">
    <location>
        <begin position="449"/>
        <end position="468"/>
    </location>
</feature>
<dbReference type="InterPro" id="IPR001036">
    <property type="entry name" value="Acrflvin-R"/>
</dbReference>
<gene>
    <name evidence="9" type="ORF">BHS09_05070</name>
</gene>
<evidence type="ECO:0000256" key="2">
    <source>
        <dbReference type="ARBA" id="ARBA00010942"/>
    </source>
</evidence>
<dbReference type="Gene3D" id="3.30.2090.10">
    <property type="entry name" value="Multidrug efflux transporter AcrB TolC docking domain, DN and DC subdomains"/>
    <property type="match status" value="2"/>
</dbReference>
<evidence type="ECO:0000256" key="5">
    <source>
        <dbReference type="ARBA" id="ARBA00022692"/>
    </source>
</evidence>
<keyword evidence="5 8" id="KW-0812">Transmembrane</keyword>
<dbReference type="InterPro" id="IPR004763">
    <property type="entry name" value="CusA-like"/>
</dbReference>
<dbReference type="AlphaFoldDB" id="A0AAE6FWB9"/>
<protein>
    <submittedName>
        <fullName evidence="9">Heavy metal resistance protein CzcA</fullName>
    </submittedName>
</protein>
<evidence type="ECO:0000256" key="7">
    <source>
        <dbReference type="ARBA" id="ARBA00023136"/>
    </source>
</evidence>
<comment type="similarity">
    <text evidence="2">Belongs to the resistance-nodulation-cell division (RND) (TC 2.A.6) family.</text>
</comment>
<comment type="subcellular location">
    <subcellularLocation>
        <location evidence="1">Cell membrane</location>
        <topology evidence="1">Multi-pass membrane protein</topology>
    </subcellularLocation>
</comment>
<dbReference type="PRINTS" id="PR00702">
    <property type="entry name" value="ACRIFLAVINRP"/>
</dbReference>
<evidence type="ECO:0000313" key="10">
    <source>
        <dbReference type="Proteomes" id="UP000320179"/>
    </source>
</evidence>
<feature type="transmembrane region" description="Helical" evidence="8">
    <location>
        <begin position="541"/>
        <end position="560"/>
    </location>
</feature>
<dbReference type="SUPFAM" id="SSF82866">
    <property type="entry name" value="Multidrug efflux transporter AcrB transmembrane domain"/>
    <property type="match status" value="2"/>
</dbReference>
<dbReference type="PANTHER" id="PTHR32063">
    <property type="match status" value="1"/>
</dbReference>
<sequence length="1052" mass="112636">MTAMRTEAPDSWMNRILRSSFARPGLTVMLALALSAFGAVALQGLTRDVFPDLSAPIFNVIVQNPAMGAQELETAVAIPMEVALAGLPEVRRIRSTSQLGVTQLTVEFEPDADYFRSRQYVVERVAQAQSELPPGTDAPLVSSLTGRLNEVFEFTLEAEPGAAELMTLRDLAEFEVKNRLLAVPGVAGVERLGGYLRQFQVQLDPDQMVARGITLNQVEHALEGANLNASGGFVVQGPMEWTVRAVGRAESVEDLRDTVVAVRDSTPVLLGDVADIREAPAVRRGIAHRLKGEVVSCRVIKQFGADTQRVTAGIRVAIQELKQGLPPGVQLRIVYDQSVLVDSALGGVSRAILLGAVLVVLVLFLLLGDWRAALIVTLTLPLSLALAGVLLKFAGIGINTMTLGGLAIAVGLLVDAAIIVTENIVHGLREAKGQRSRREVALAASMEMARPIAFATLIVVSVFIPLFAMTGIEGRMYQPLAAAVVACLTASLGLALTLVPVASGLFLRTPREGQPEDVWVIRKIKHVYAPMLEACMRHAGLVRLVALAITVPALSLAFVVGSDFMPKLDEGALLLQTVLPPEASLEEVDRLNHLVEDALLKFPEVEDVVRRTGRAERTEDPMPHTLSDVLVILKPERGRSMEDLEAAMREAVGQVPGVSTLFTTPLGMRIDEGLGGSPADLSVRIFGPELETLAGLAERAQAIMSKVEGVEDLRAEKLTGLPQLRITVNRAAVARVGLTPGDVIHAVKVGMVGQEFAQVWKGQRRYDLLLRLADHRRGDATAIRGLLVDGHDGTRIPLSQLATIEETFGAGSIRREAGSRRIAVEASVAGRDLGSTAAEVRERLAAELKLPTGYFLDVGGKVESQQRAAQAMTVAIAVALLAVFILLYLALDSLAESLVIIATLPDAFVGGILALLIAGETWNVSSLVGLIGLFGIAVQNGLVLVAQTKLLMQHGKPFDEAIREASIGRVRPKLMTAGTAILGLLPLLVLPLHGTEVERPLAVVMVGGLVTSTLFTLLVLPTFYAFVHGWQVRVTQRLAARKAARTQTPGEH</sequence>
<dbReference type="GO" id="GO:0008324">
    <property type="term" value="F:monoatomic cation transmembrane transporter activity"/>
    <property type="evidence" value="ECO:0007669"/>
    <property type="project" value="InterPro"/>
</dbReference>
<dbReference type="SUPFAM" id="SSF82714">
    <property type="entry name" value="Multidrug efflux transporter AcrB TolC docking domain, DN and DC subdomains"/>
    <property type="match status" value="2"/>
</dbReference>
<evidence type="ECO:0000256" key="3">
    <source>
        <dbReference type="ARBA" id="ARBA00022448"/>
    </source>
</evidence>
<keyword evidence="4" id="KW-1003">Cell membrane</keyword>
<keyword evidence="6 8" id="KW-1133">Transmembrane helix</keyword>
<feature type="transmembrane region" description="Helical" evidence="8">
    <location>
        <begin position="1000"/>
        <end position="1027"/>
    </location>
</feature>
<dbReference type="EMBL" id="CP017174">
    <property type="protein sequence ID" value="QDE66422.1"/>
    <property type="molecule type" value="Genomic_DNA"/>
</dbReference>
<dbReference type="GO" id="GO:0042910">
    <property type="term" value="F:xenobiotic transmembrane transporter activity"/>
    <property type="evidence" value="ECO:0007669"/>
    <property type="project" value="TreeGrafter"/>
</dbReference>
<feature type="transmembrane region" description="Helical" evidence="8">
    <location>
        <begin position="898"/>
        <end position="918"/>
    </location>
</feature>
<dbReference type="Gene3D" id="3.30.70.1320">
    <property type="entry name" value="Multidrug efflux transporter AcrB pore domain like"/>
    <property type="match status" value="1"/>
</dbReference>
<dbReference type="Gene3D" id="1.20.1640.10">
    <property type="entry name" value="Multidrug efflux transporter AcrB transmembrane domain"/>
    <property type="match status" value="2"/>
</dbReference>
<feature type="transmembrane region" description="Helical" evidence="8">
    <location>
        <begin position="480"/>
        <end position="507"/>
    </location>
</feature>
<name>A0AAE6FWB9_MYXXA</name>
<feature type="transmembrane region" description="Helical" evidence="8">
    <location>
        <begin position="406"/>
        <end position="428"/>
    </location>
</feature>
<dbReference type="SUPFAM" id="SSF82693">
    <property type="entry name" value="Multidrug efflux transporter AcrB pore domain, PN1, PN2, PC1 and PC2 subdomains"/>
    <property type="match status" value="3"/>
</dbReference>
<dbReference type="NCBIfam" id="TIGR00914">
    <property type="entry name" value="2A0601"/>
    <property type="match status" value="1"/>
</dbReference>
<feature type="transmembrane region" description="Helical" evidence="8">
    <location>
        <begin position="974"/>
        <end position="994"/>
    </location>
</feature>
<proteinExistence type="inferred from homology"/>
<dbReference type="Pfam" id="PF00873">
    <property type="entry name" value="ACR_tran"/>
    <property type="match status" value="1"/>
</dbReference>
<evidence type="ECO:0000256" key="4">
    <source>
        <dbReference type="ARBA" id="ARBA00022475"/>
    </source>
</evidence>
<keyword evidence="7 8" id="KW-0472">Membrane</keyword>
<keyword evidence="3" id="KW-0813">Transport</keyword>
<reference evidence="9 10" key="1">
    <citation type="journal article" date="2019" name="Science">
        <title>Social genes are selection hotspots in kin groups of a soil microbe.</title>
        <authorList>
            <person name="Wielgoss S."/>
            <person name="Wolfensberger R."/>
            <person name="Sun L."/>
            <person name="Fiegna F."/>
            <person name="Velicer G.J."/>
        </authorList>
    </citation>
    <scope>NUCLEOTIDE SEQUENCE [LARGE SCALE GENOMIC DNA]</scope>
    <source>
        <strain evidence="9 10">MC3.5.9c15</strain>
    </source>
</reference>
<dbReference type="PANTHER" id="PTHR32063:SF4">
    <property type="entry name" value="SLR6043 PROTEIN"/>
    <property type="match status" value="1"/>
</dbReference>
<dbReference type="InterPro" id="IPR027463">
    <property type="entry name" value="AcrB_DN_DC_subdom"/>
</dbReference>